<dbReference type="RefSeq" id="WP_353317522.1">
    <property type="nucleotide sequence ID" value="NZ_BAABVV010000028.1"/>
</dbReference>
<accession>A0ABP9ZH66</accession>
<comment type="caution">
    <text evidence="1">The sequence shown here is derived from an EMBL/GenBank/DDBJ whole genome shotgun (WGS) entry which is preliminary data.</text>
</comment>
<sequence>MKSTFSKVLFVIVLLFIAFIAAISIATHNSNVDNTLKAVNQTVAVNKKKHHVGDYELEPNKDEIDQYSFPRLDAIKSTKFKKGEKIKATKLVQDQQTSFYQINKNTYVLSTDVTVVK</sequence>
<organism evidence="1 2">
    <name type="scientific">Apilactobacillus apinorum</name>
    <dbReference type="NCBI Taxonomy" id="1218495"/>
    <lineage>
        <taxon>Bacteria</taxon>
        <taxon>Bacillati</taxon>
        <taxon>Bacillota</taxon>
        <taxon>Bacilli</taxon>
        <taxon>Lactobacillales</taxon>
        <taxon>Lactobacillaceae</taxon>
        <taxon>Apilactobacillus</taxon>
    </lineage>
</organism>
<reference evidence="1 2" key="1">
    <citation type="submission" date="2024-03" db="EMBL/GenBank/DDBJ databases">
        <title>Inconsistent identification of Apilactobacillus kunkeei-related strains obtained by well-developed overall genome related indices.</title>
        <authorList>
            <person name="Maeno S."/>
            <person name="Endo A."/>
        </authorList>
    </citation>
    <scope>NUCLEOTIDE SEQUENCE [LARGE SCALE GENOMIC DNA]</scope>
    <source>
        <strain evidence="1 2">20H-10</strain>
    </source>
</reference>
<dbReference type="EMBL" id="BAABVV010000028">
    <property type="protein sequence ID" value="GAA6114145.1"/>
    <property type="molecule type" value="Genomic_DNA"/>
</dbReference>
<evidence type="ECO:0000313" key="1">
    <source>
        <dbReference type="EMBL" id="GAA6114145.1"/>
    </source>
</evidence>
<keyword evidence="2" id="KW-1185">Reference proteome</keyword>
<proteinExistence type="predicted"/>
<protein>
    <submittedName>
        <fullName evidence="1">Uncharacterized protein</fullName>
    </submittedName>
</protein>
<gene>
    <name evidence="1" type="ORF">AP20H10_05080</name>
</gene>
<dbReference type="Proteomes" id="UP001438112">
    <property type="component" value="Unassembled WGS sequence"/>
</dbReference>
<evidence type="ECO:0000313" key="2">
    <source>
        <dbReference type="Proteomes" id="UP001438112"/>
    </source>
</evidence>
<name>A0ABP9ZH66_9LACO</name>